<evidence type="ECO:0000259" key="2">
    <source>
        <dbReference type="Pfam" id="PF13439"/>
    </source>
</evidence>
<evidence type="ECO:0000313" key="4">
    <source>
        <dbReference type="Proteomes" id="UP000231503"/>
    </source>
</evidence>
<evidence type="ECO:0000313" key="3">
    <source>
        <dbReference type="EMBL" id="PIR69641.1"/>
    </source>
</evidence>
<dbReference type="SUPFAM" id="SSF53756">
    <property type="entry name" value="UDP-Glycosyltransferase/glycogen phosphorylase"/>
    <property type="match status" value="1"/>
</dbReference>
<dbReference type="Proteomes" id="UP000231503">
    <property type="component" value="Unassembled WGS sequence"/>
</dbReference>
<dbReference type="EMBL" id="PFCO01000004">
    <property type="protein sequence ID" value="PIR69641.1"/>
    <property type="molecule type" value="Genomic_DNA"/>
</dbReference>
<comment type="caution">
    <text evidence="3">The sequence shown here is derived from an EMBL/GenBank/DDBJ whole genome shotgun (WGS) entry which is preliminary data.</text>
</comment>
<dbReference type="Gene3D" id="3.40.50.2000">
    <property type="entry name" value="Glycogen Phosphorylase B"/>
    <property type="match status" value="2"/>
</dbReference>
<protein>
    <recommendedName>
        <fullName evidence="5">Glycosyl transferase family 1 domain-containing protein</fullName>
    </recommendedName>
</protein>
<dbReference type="Pfam" id="PF00534">
    <property type="entry name" value="Glycos_transf_1"/>
    <property type="match status" value="1"/>
</dbReference>
<dbReference type="InterPro" id="IPR001296">
    <property type="entry name" value="Glyco_trans_1"/>
</dbReference>
<dbReference type="InterPro" id="IPR050194">
    <property type="entry name" value="Glycosyltransferase_grp1"/>
</dbReference>
<evidence type="ECO:0008006" key="5">
    <source>
        <dbReference type="Google" id="ProtNLM"/>
    </source>
</evidence>
<accession>A0A2H0TDM7</accession>
<evidence type="ECO:0000259" key="1">
    <source>
        <dbReference type="Pfam" id="PF00534"/>
    </source>
</evidence>
<organism evidence="3 4">
    <name type="scientific">Candidatus Niyogibacteria bacterium CG10_big_fil_rev_8_21_14_0_10_46_36</name>
    <dbReference type="NCBI Taxonomy" id="1974726"/>
    <lineage>
        <taxon>Bacteria</taxon>
        <taxon>Candidatus Niyogiibacteriota</taxon>
    </lineage>
</organism>
<dbReference type="Pfam" id="PF13439">
    <property type="entry name" value="Glyco_transf_4"/>
    <property type="match status" value="1"/>
</dbReference>
<dbReference type="PANTHER" id="PTHR45947:SF3">
    <property type="entry name" value="SULFOQUINOVOSYL TRANSFERASE SQD2"/>
    <property type="match status" value="1"/>
</dbReference>
<dbReference type="AlphaFoldDB" id="A0A2H0TDM7"/>
<gene>
    <name evidence="3" type="ORF">COU47_01920</name>
</gene>
<dbReference type="CDD" id="cd03801">
    <property type="entry name" value="GT4_PimA-like"/>
    <property type="match status" value="1"/>
</dbReference>
<sequence>MKVLVIGSDRKLFEEGSDVRGRIIEYGSLFEELHIIVFSTTRLQKQRIAPNVWIYPTNSRSRFFYSIDAVHLGKQVCRKARFDRAADIISTQDPFEAGLSGWLLKRASGIPLQMQVHTDFLSPYFGKESALNRIRVRIATFLLPRADGIRVVSERIRQSILPIVGEHRNAIFVLPIFTDTAAFEHASRVSDMRAEFPDGSFVLFMASRLTPEKNIHMAIQALRDPCIREYDICLYIIGEGPQKDMLTQEISAYGLDKRVRIKEWTSAVASYYTSADAFVLTSDYEGYGRTAIEAMAAGVPVIMTNVGVAGELLLHEENGIVIPVRDTKALARAIRELYEDPEKRKRIIKAAHDTIQHLSQTTHAEYLHAYKQSLERCLQ</sequence>
<dbReference type="PANTHER" id="PTHR45947">
    <property type="entry name" value="SULFOQUINOVOSYL TRANSFERASE SQD2"/>
    <property type="match status" value="1"/>
</dbReference>
<feature type="domain" description="Glycosyltransferase subfamily 4-like N-terminal" evidence="2">
    <location>
        <begin position="34"/>
        <end position="180"/>
    </location>
</feature>
<proteinExistence type="predicted"/>
<name>A0A2H0TDM7_9BACT</name>
<feature type="domain" description="Glycosyl transferase family 1" evidence="1">
    <location>
        <begin position="195"/>
        <end position="352"/>
    </location>
</feature>
<reference evidence="4" key="1">
    <citation type="submission" date="2017-09" db="EMBL/GenBank/DDBJ databases">
        <title>Depth-based differentiation of microbial function through sediment-hosted aquifers and enrichment of novel symbionts in the deep terrestrial subsurface.</title>
        <authorList>
            <person name="Probst A.J."/>
            <person name="Ladd B."/>
            <person name="Jarett J.K."/>
            <person name="Geller-Mcgrath D.E."/>
            <person name="Sieber C.M.K."/>
            <person name="Emerson J.B."/>
            <person name="Anantharaman K."/>
            <person name="Thomas B.C."/>
            <person name="Malmstrom R."/>
            <person name="Stieglmeier M."/>
            <person name="Klingl A."/>
            <person name="Woyke T."/>
            <person name="Ryan C.M."/>
            <person name="Banfield J.F."/>
        </authorList>
    </citation>
    <scope>NUCLEOTIDE SEQUENCE [LARGE SCALE GENOMIC DNA]</scope>
</reference>
<dbReference type="GO" id="GO:0016757">
    <property type="term" value="F:glycosyltransferase activity"/>
    <property type="evidence" value="ECO:0007669"/>
    <property type="project" value="InterPro"/>
</dbReference>
<dbReference type="InterPro" id="IPR028098">
    <property type="entry name" value="Glyco_trans_4-like_N"/>
</dbReference>